<gene>
    <name evidence="2" type="ORF">HW556_18040</name>
</gene>
<dbReference type="Proteomes" id="UP000626554">
    <property type="component" value="Unassembled WGS sequence"/>
</dbReference>
<comment type="caution">
    <text evidence="2">The sequence shown here is derived from an EMBL/GenBank/DDBJ whole genome shotgun (WGS) entry which is preliminary data.</text>
</comment>
<reference evidence="2 3" key="1">
    <citation type="submission" date="2020-05" db="EMBL/GenBank/DDBJ databases">
        <title>Hymenobacter terrestris sp. nov. and Hymenobacter lapidiphilus sp. nov., isolated from regoliths in Antarctica.</title>
        <authorList>
            <person name="Sedlacek I."/>
            <person name="Pantucek R."/>
            <person name="Zeman M."/>
            <person name="Holochova P."/>
            <person name="Kralova S."/>
            <person name="Stankova E."/>
            <person name="Sedo O."/>
            <person name="Micenkova L."/>
            <person name="Svec P."/>
            <person name="Gupta V."/>
            <person name="Sood U."/>
            <person name="Korpole U.S."/>
            <person name="Lal R."/>
        </authorList>
    </citation>
    <scope>NUCLEOTIDE SEQUENCE [LARGE SCALE GENOMIC DNA]</scope>
    <source>
        <strain evidence="2 3">P5252</strain>
    </source>
</reference>
<keyword evidence="3" id="KW-1185">Reference proteome</keyword>
<organism evidence="2 3">
    <name type="scientific">Hymenobacter terrestris</name>
    <dbReference type="NCBI Taxonomy" id="2748310"/>
    <lineage>
        <taxon>Bacteria</taxon>
        <taxon>Pseudomonadati</taxon>
        <taxon>Bacteroidota</taxon>
        <taxon>Cytophagia</taxon>
        <taxon>Cytophagales</taxon>
        <taxon>Hymenobacteraceae</taxon>
        <taxon>Hymenobacter</taxon>
    </lineage>
</organism>
<keyword evidence="1" id="KW-1133">Transmembrane helix</keyword>
<feature type="transmembrane region" description="Helical" evidence="1">
    <location>
        <begin position="168"/>
        <end position="186"/>
    </location>
</feature>
<dbReference type="Gene3D" id="3.40.50.150">
    <property type="entry name" value="Vaccinia Virus protein VP39"/>
    <property type="match status" value="1"/>
</dbReference>
<proteinExistence type="predicted"/>
<evidence type="ECO:0000313" key="3">
    <source>
        <dbReference type="Proteomes" id="UP000626554"/>
    </source>
</evidence>
<dbReference type="RefSeq" id="WP_176901512.1">
    <property type="nucleotide sequence ID" value="NZ_JABKAV010000120.1"/>
</dbReference>
<feature type="transmembrane region" description="Helical" evidence="1">
    <location>
        <begin position="198"/>
        <end position="216"/>
    </location>
</feature>
<evidence type="ECO:0000256" key="1">
    <source>
        <dbReference type="SAM" id="Phobius"/>
    </source>
</evidence>
<evidence type="ECO:0008006" key="4">
    <source>
        <dbReference type="Google" id="ProtNLM"/>
    </source>
</evidence>
<name>A0ABX2Q7D7_9BACT</name>
<evidence type="ECO:0000313" key="2">
    <source>
        <dbReference type="EMBL" id="NVO86788.1"/>
    </source>
</evidence>
<protein>
    <recommendedName>
        <fullName evidence="4">Class I SAM-dependent methyltransferase</fullName>
    </recommendedName>
</protein>
<dbReference type="SUPFAM" id="SSF53335">
    <property type="entry name" value="S-adenosyl-L-methionine-dependent methyltransferases"/>
    <property type="match status" value="1"/>
</dbReference>
<dbReference type="EMBL" id="JABKAV010000120">
    <property type="protein sequence ID" value="NVO86788.1"/>
    <property type="molecule type" value="Genomic_DNA"/>
</dbReference>
<keyword evidence="1" id="KW-0812">Transmembrane</keyword>
<accession>A0ABX2Q7D7</accession>
<dbReference type="InterPro" id="IPR029063">
    <property type="entry name" value="SAM-dependent_MTases_sf"/>
</dbReference>
<sequence>MKRIQLFELEDFPWFPHWLRACLTRLMVVMHQLLGTPADLAALLTRALRQTGQHTLVDLCSGGGGPMREVFRALQGQPGGQKLRLTFTDLYPNREVAAEVNGGPDPALTYWLAPVDARQVPADLAGVRTMVSSFHHMDPATARRILQHARDSRQAICIYEISDNGLPIALWWVSLPLIFLMVFFLTPFARPLTWKQLVFTYLLPVIPLCFAWDGAVSNARTYTLNDLDQLLAGLETDDYHWEKGLIAGKAKKLYLLGLPQRGE</sequence>
<keyword evidence="1" id="KW-0472">Membrane</keyword>